<evidence type="ECO:0000256" key="1">
    <source>
        <dbReference type="SAM" id="MobiDB-lite"/>
    </source>
</evidence>
<gene>
    <name evidence="2" type="ORF">ASZ90_009061</name>
</gene>
<proteinExistence type="predicted"/>
<protein>
    <submittedName>
        <fullName evidence="2">Uncharacterized protein</fullName>
    </submittedName>
</protein>
<accession>A0A0W8FJZ7</accession>
<dbReference type="EMBL" id="LNQE01001091">
    <property type="protein sequence ID" value="KUG21191.1"/>
    <property type="molecule type" value="Genomic_DNA"/>
</dbReference>
<dbReference type="AlphaFoldDB" id="A0A0W8FJZ7"/>
<sequence>MSPSRDFTAEDPDPALRSAGPQPPKNRAPGDAGSGSV</sequence>
<reference evidence="2" key="1">
    <citation type="journal article" date="2015" name="Proc. Natl. Acad. Sci. U.S.A.">
        <title>Networks of energetic and metabolic interactions define dynamics in microbial communities.</title>
        <authorList>
            <person name="Embree M."/>
            <person name="Liu J.K."/>
            <person name="Al-Bassam M.M."/>
            <person name="Zengler K."/>
        </authorList>
    </citation>
    <scope>NUCLEOTIDE SEQUENCE</scope>
</reference>
<organism evidence="2">
    <name type="scientific">hydrocarbon metagenome</name>
    <dbReference type="NCBI Taxonomy" id="938273"/>
    <lineage>
        <taxon>unclassified sequences</taxon>
        <taxon>metagenomes</taxon>
        <taxon>ecological metagenomes</taxon>
    </lineage>
</organism>
<feature type="region of interest" description="Disordered" evidence="1">
    <location>
        <begin position="1"/>
        <end position="37"/>
    </location>
</feature>
<name>A0A0W8FJZ7_9ZZZZ</name>
<comment type="caution">
    <text evidence="2">The sequence shown here is derived from an EMBL/GenBank/DDBJ whole genome shotgun (WGS) entry which is preliminary data.</text>
</comment>
<evidence type="ECO:0000313" key="2">
    <source>
        <dbReference type="EMBL" id="KUG21191.1"/>
    </source>
</evidence>